<reference evidence="1 2" key="1">
    <citation type="submission" date="2015-06" db="EMBL/GenBank/DDBJ databases">
        <authorList>
            <person name="Ju K.-S."/>
            <person name="Doroghazi J.R."/>
            <person name="Metcalf W.W."/>
        </authorList>
    </citation>
    <scope>NUCLEOTIDE SEQUENCE [LARGE SCALE GENOMIC DNA]</scope>
    <source>
        <strain evidence="1 2">NRRL 3414</strain>
    </source>
</reference>
<evidence type="ECO:0000313" key="1">
    <source>
        <dbReference type="EMBL" id="KMS68902.1"/>
    </source>
</evidence>
<protein>
    <submittedName>
        <fullName evidence="1">Uncharacterized protein</fullName>
    </submittedName>
</protein>
<dbReference type="EMBL" id="LFNT01000068">
    <property type="protein sequence ID" value="KMS68902.1"/>
    <property type="molecule type" value="Genomic_DNA"/>
</dbReference>
<name>A0A0J7YZR9_STRVR</name>
<accession>A0A0J7YZR9</accession>
<proteinExistence type="predicted"/>
<dbReference type="AlphaFoldDB" id="A0A0J7YZR9"/>
<evidence type="ECO:0000313" key="2">
    <source>
        <dbReference type="Proteomes" id="UP000037432"/>
    </source>
</evidence>
<gene>
    <name evidence="1" type="ORF">ACM01_37115</name>
</gene>
<comment type="caution">
    <text evidence="1">The sequence shown here is derived from an EMBL/GenBank/DDBJ whole genome shotgun (WGS) entry which is preliminary data.</text>
</comment>
<organism evidence="1 2">
    <name type="scientific">Streptomyces viridochromogenes</name>
    <dbReference type="NCBI Taxonomy" id="1938"/>
    <lineage>
        <taxon>Bacteria</taxon>
        <taxon>Bacillati</taxon>
        <taxon>Actinomycetota</taxon>
        <taxon>Actinomycetes</taxon>
        <taxon>Kitasatosporales</taxon>
        <taxon>Streptomycetaceae</taxon>
        <taxon>Streptomyces</taxon>
    </lineage>
</organism>
<sequence length="141" mass="13222">MPVSVAATPPLVGSADAPTSSAVGVADGAAVGSAGPLGVGRVPSVREVSVGSAVAACGGTVGVGDAVRGEDADGLGTADGAGGVVRSVAGGGASGGAGEVGPSDVPIWRGSATRRAAAQVRAAPIDARTTRRRVALRRIAS</sequence>
<dbReference type="Proteomes" id="UP000037432">
    <property type="component" value="Unassembled WGS sequence"/>
</dbReference>